<evidence type="ECO:0000313" key="2">
    <source>
        <dbReference type="Proteomes" id="UP000276133"/>
    </source>
</evidence>
<dbReference type="AlphaFoldDB" id="A0A3M7QNC7"/>
<keyword evidence="2" id="KW-1185">Reference proteome</keyword>
<dbReference type="EMBL" id="REGN01005653">
    <property type="protein sequence ID" value="RNA12584.1"/>
    <property type="molecule type" value="Genomic_DNA"/>
</dbReference>
<dbReference type="Proteomes" id="UP000276133">
    <property type="component" value="Unassembled WGS sequence"/>
</dbReference>
<name>A0A3M7QNC7_BRAPC</name>
<accession>A0A3M7QNC7</accession>
<reference evidence="1 2" key="1">
    <citation type="journal article" date="2018" name="Sci. Rep.">
        <title>Genomic signatures of local adaptation to the degree of environmental predictability in rotifers.</title>
        <authorList>
            <person name="Franch-Gras L."/>
            <person name="Hahn C."/>
            <person name="Garcia-Roger E.M."/>
            <person name="Carmona M.J."/>
            <person name="Serra M."/>
            <person name="Gomez A."/>
        </authorList>
    </citation>
    <scope>NUCLEOTIDE SEQUENCE [LARGE SCALE GENOMIC DNA]</scope>
    <source>
        <strain evidence="1">HYR1</strain>
    </source>
</reference>
<sequence length="130" mass="15273">MNKRKKIYAQFFSLVVLLSFYLRNLLIAKNDVKILPILLRNETSNVVNAKSAFIDRLIKRYNIRNLQIKRSCLKKADLMNYLSRAYEYQTLKNLFTCTQCQLFLGNCDKKKTNKTTLTFPPPFGNLNKQN</sequence>
<protein>
    <submittedName>
        <fullName evidence="1">Uncharacterized protein</fullName>
    </submittedName>
</protein>
<organism evidence="1 2">
    <name type="scientific">Brachionus plicatilis</name>
    <name type="common">Marine rotifer</name>
    <name type="synonym">Brachionus muelleri</name>
    <dbReference type="NCBI Taxonomy" id="10195"/>
    <lineage>
        <taxon>Eukaryota</taxon>
        <taxon>Metazoa</taxon>
        <taxon>Spiralia</taxon>
        <taxon>Gnathifera</taxon>
        <taxon>Rotifera</taxon>
        <taxon>Eurotatoria</taxon>
        <taxon>Monogononta</taxon>
        <taxon>Pseudotrocha</taxon>
        <taxon>Ploima</taxon>
        <taxon>Brachionidae</taxon>
        <taxon>Brachionus</taxon>
    </lineage>
</organism>
<comment type="caution">
    <text evidence="1">The sequence shown here is derived from an EMBL/GenBank/DDBJ whole genome shotgun (WGS) entry which is preliminary data.</text>
</comment>
<evidence type="ECO:0000313" key="1">
    <source>
        <dbReference type="EMBL" id="RNA12584.1"/>
    </source>
</evidence>
<proteinExistence type="predicted"/>
<gene>
    <name evidence="1" type="ORF">BpHYR1_009068</name>
</gene>